<dbReference type="PRINTS" id="PR01210">
    <property type="entry name" value="GGTRANSPTASE"/>
</dbReference>
<dbReference type="InterPro" id="IPR052896">
    <property type="entry name" value="GGT-like_enzyme"/>
</dbReference>
<organism evidence="1 2">
    <name type="scientific">Paradevosia shaoguanensis</name>
    <dbReference type="NCBI Taxonomy" id="1335043"/>
    <lineage>
        <taxon>Bacteria</taxon>
        <taxon>Pseudomonadati</taxon>
        <taxon>Pseudomonadota</taxon>
        <taxon>Alphaproteobacteria</taxon>
        <taxon>Hyphomicrobiales</taxon>
        <taxon>Devosiaceae</taxon>
        <taxon>Paradevosia</taxon>
    </lineage>
</organism>
<keyword evidence="2" id="KW-1185">Reference proteome</keyword>
<dbReference type="Gene3D" id="3.60.20.40">
    <property type="match status" value="1"/>
</dbReference>
<evidence type="ECO:0000313" key="1">
    <source>
        <dbReference type="EMBL" id="MCI0127911.1"/>
    </source>
</evidence>
<dbReference type="PANTHER" id="PTHR43881">
    <property type="entry name" value="GAMMA-GLUTAMYLTRANSPEPTIDASE (AFU_ORTHOLOGUE AFUA_4G13580)"/>
    <property type="match status" value="1"/>
</dbReference>
<comment type="caution">
    <text evidence="1">The sequence shown here is derived from an EMBL/GenBank/DDBJ whole genome shotgun (WGS) entry which is preliminary data.</text>
</comment>
<dbReference type="Gene3D" id="1.10.246.130">
    <property type="match status" value="1"/>
</dbReference>
<dbReference type="SUPFAM" id="SSF56235">
    <property type="entry name" value="N-terminal nucleophile aminohydrolases (Ntn hydrolases)"/>
    <property type="match status" value="1"/>
</dbReference>
<dbReference type="AlphaFoldDB" id="A0AA41QQR0"/>
<dbReference type="Proteomes" id="UP001156140">
    <property type="component" value="Unassembled WGS sequence"/>
</dbReference>
<dbReference type="InterPro" id="IPR043138">
    <property type="entry name" value="GGT_lsub"/>
</dbReference>
<dbReference type="InterPro" id="IPR029055">
    <property type="entry name" value="Ntn_hydrolases_N"/>
</dbReference>
<evidence type="ECO:0000313" key="2">
    <source>
        <dbReference type="Proteomes" id="UP001156140"/>
    </source>
</evidence>
<dbReference type="Pfam" id="PF01019">
    <property type="entry name" value="G_glu_transpept"/>
    <property type="match status" value="1"/>
</dbReference>
<proteinExistence type="predicted"/>
<reference evidence="1" key="1">
    <citation type="submission" date="2022-03" db="EMBL/GenBank/DDBJ databases">
        <title>The complete genome sequence of a Methyloterrigena soli.</title>
        <authorList>
            <person name="Zi Z."/>
        </authorList>
    </citation>
    <scope>NUCLEOTIDE SEQUENCE</scope>
    <source>
        <strain evidence="1">M48</strain>
    </source>
</reference>
<dbReference type="InterPro" id="IPR043137">
    <property type="entry name" value="GGT_ssub_C"/>
</dbReference>
<protein>
    <submittedName>
        <fullName evidence="1">Gamma-glutamyltransferase family protein</fullName>
    </submittedName>
</protein>
<sequence length="529" mass="55729">MNFDLPYPSSRSPVLGRNMVATSQPLAAQAGVAMLARGGTAADAAVAAAMVMTVVEPTGCGVGSDAFALYWDGHKLEGLNASGRAPMAWMPDYFAGQKAMPQRGWNSVTVPGVVSAWIALHDKHGRLPLDVVAEPAIRYARDGFSLSPVIGVLWQNGANQLAAQPGFADHFMPSGRAPRAGELVKRPDLAATLEDIVATRGDTFYRGTLAEKLTAHAALHGGAMTMSDLDAHRADWVTPISTGFRYAAVHEIPPNGQGIATLIALGLLDPFDLESHPVDSVETTHLMIEAIKVALADCERHVGDIETMRVSPDDLLDADYLAERRRLIDPKQAGLPAYGAPRPGGTIYLCAADAEGRMVSFIQSNYMGFGSGVVVPGTGIALQNRGAGFSLEDGHPNQVGPGKRPFHTIIPGFATTHDGSAPIMSFGVMGGPMQSQGHLQMAVRVLAYGQNPQAAADAPRWRVTGGRKVVVESTFDPELAEGLKALGHEVIVETPDAVFGFGGAQLIVCGEDGYVGGSDPRKDGQVVAF</sequence>
<gene>
    <name evidence="1" type="ORF">ML536_13870</name>
</gene>
<name>A0AA41QQR0_9HYPH</name>
<dbReference type="RefSeq" id="WP_281736222.1">
    <property type="nucleotide sequence ID" value="NZ_JAKETQ010000001.1"/>
</dbReference>
<dbReference type="PANTHER" id="PTHR43881:SF1">
    <property type="entry name" value="GAMMA-GLUTAMYLTRANSPEPTIDASE (AFU_ORTHOLOGUE AFUA_4G13580)"/>
    <property type="match status" value="1"/>
</dbReference>
<dbReference type="EMBL" id="JALAZD010000001">
    <property type="protein sequence ID" value="MCI0127911.1"/>
    <property type="molecule type" value="Genomic_DNA"/>
</dbReference>
<accession>A0AA41QQR0</accession>